<reference evidence="1" key="1">
    <citation type="submission" date="2021-06" db="EMBL/GenBank/DDBJ databases">
        <authorList>
            <person name="Kallberg Y."/>
            <person name="Tangrot J."/>
            <person name="Rosling A."/>
        </authorList>
    </citation>
    <scope>NUCLEOTIDE SEQUENCE</scope>
    <source>
        <strain evidence="1">87-6 pot B 2015</strain>
    </source>
</reference>
<organism evidence="1 2">
    <name type="scientific">Funneliformis mosseae</name>
    <name type="common">Endomycorrhizal fungus</name>
    <name type="synonym">Glomus mosseae</name>
    <dbReference type="NCBI Taxonomy" id="27381"/>
    <lineage>
        <taxon>Eukaryota</taxon>
        <taxon>Fungi</taxon>
        <taxon>Fungi incertae sedis</taxon>
        <taxon>Mucoromycota</taxon>
        <taxon>Glomeromycotina</taxon>
        <taxon>Glomeromycetes</taxon>
        <taxon>Glomerales</taxon>
        <taxon>Glomeraceae</taxon>
        <taxon>Funneliformis</taxon>
    </lineage>
</organism>
<protein>
    <submittedName>
        <fullName evidence="1">1231_t:CDS:1</fullName>
    </submittedName>
</protein>
<proteinExistence type="predicted"/>
<accession>A0A9N9I128</accession>
<dbReference type="Proteomes" id="UP000789375">
    <property type="component" value="Unassembled WGS sequence"/>
</dbReference>
<comment type="caution">
    <text evidence="1">The sequence shown here is derived from an EMBL/GenBank/DDBJ whole genome shotgun (WGS) entry which is preliminary data.</text>
</comment>
<evidence type="ECO:0000313" key="2">
    <source>
        <dbReference type="Proteomes" id="UP000789375"/>
    </source>
</evidence>
<dbReference type="AlphaFoldDB" id="A0A9N9I128"/>
<name>A0A9N9I128_FUNMO</name>
<keyword evidence="2" id="KW-1185">Reference proteome</keyword>
<sequence>YRIGTTWGNIPESLVSLKEILCLKSDILNVLDAVNKIKRIALNTSSEDLFTINNLPETTPSPNKIQKKSI</sequence>
<evidence type="ECO:0000313" key="1">
    <source>
        <dbReference type="EMBL" id="CAG8715706.1"/>
    </source>
</evidence>
<dbReference type="EMBL" id="CAJVPP010011840">
    <property type="protein sequence ID" value="CAG8715706.1"/>
    <property type="molecule type" value="Genomic_DNA"/>
</dbReference>
<feature type="non-terminal residue" evidence="1">
    <location>
        <position position="70"/>
    </location>
</feature>
<gene>
    <name evidence="1" type="ORF">FMOSSE_LOCUS14621</name>
</gene>